<evidence type="ECO:0000313" key="3">
    <source>
        <dbReference type="Proteomes" id="UP000769528"/>
    </source>
</evidence>
<reference evidence="2" key="1">
    <citation type="journal article" date="2021" name="Open Biol.">
        <title>Shared evolutionary footprints suggest mitochondrial oxidative damage underlies multiple complex I losses in fungi.</title>
        <authorList>
            <person name="Schikora-Tamarit M.A."/>
            <person name="Marcet-Houben M."/>
            <person name="Nosek J."/>
            <person name="Gabaldon T."/>
        </authorList>
    </citation>
    <scope>NUCLEOTIDE SEQUENCE</scope>
    <source>
        <strain evidence="2">CBS6341</strain>
    </source>
</reference>
<organism evidence="2 3">
    <name type="scientific">Wickerhamomyces mucosus</name>
    <dbReference type="NCBI Taxonomy" id="1378264"/>
    <lineage>
        <taxon>Eukaryota</taxon>
        <taxon>Fungi</taxon>
        <taxon>Dikarya</taxon>
        <taxon>Ascomycota</taxon>
        <taxon>Saccharomycotina</taxon>
        <taxon>Saccharomycetes</taxon>
        <taxon>Phaffomycetales</taxon>
        <taxon>Wickerhamomycetaceae</taxon>
        <taxon>Wickerhamomyces</taxon>
    </lineage>
</organism>
<feature type="signal peptide" evidence="1">
    <location>
        <begin position="1"/>
        <end position="22"/>
    </location>
</feature>
<keyword evidence="3" id="KW-1185">Reference proteome</keyword>
<name>A0A9P8T408_9ASCO</name>
<comment type="caution">
    <text evidence="2">The sequence shown here is derived from an EMBL/GenBank/DDBJ whole genome shotgun (WGS) entry which is preliminary data.</text>
</comment>
<evidence type="ECO:0000256" key="1">
    <source>
        <dbReference type="SAM" id="SignalP"/>
    </source>
</evidence>
<accession>A0A9P8T408</accession>
<proteinExistence type="predicted"/>
<reference evidence="2" key="2">
    <citation type="submission" date="2021-01" db="EMBL/GenBank/DDBJ databases">
        <authorList>
            <person name="Schikora-Tamarit M.A."/>
        </authorList>
    </citation>
    <scope>NUCLEOTIDE SEQUENCE</scope>
    <source>
        <strain evidence="2">CBS6341</strain>
    </source>
</reference>
<feature type="chain" id="PRO_5040226460" description="Secreted protein" evidence="1">
    <location>
        <begin position="23"/>
        <end position="102"/>
    </location>
</feature>
<protein>
    <recommendedName>
        <fullName evidence="4">Secreted protein</fullName>
    </recommendedName>
</protein>
<keyword evidence="1" id="KW-0732">Signal</keyword>
<dbReference type="Proteomes" id="UP000769528">
    <property type="component" value="Unassembled WGS sequence"/>
</dbReference>
<dbReference type="AlphaFoldDB" id="A0A9P8T408"/>
<evidence type="ECO:0000313" key="2">
    <source>
        <dbReference type="EMBL" id="KAH3664356.1"/>
    </source>
</evidence>
<dbReference type="EMBL" id="JAEUBF010001473">
    <property type="protein sequence ID" value="KAH3664356.1"/>
    <property type="molecule type" value="Genomic_DNA"/>
</dbReference>
<evidence type="ECO:0008006" key="4">
    <source>
        <dbReference type="Google" id="ProtNLM"/>
    </source>
</evidence>
<gene>
    <name evidence="2" type="ORF">WICMUC_005741</name>
</gene>
<sequence>MTLLHSWIGGFLLFLIFNSLKVNNGPRVLNCLSISDAVVFQFICAELCGILEAYENSYFDIKLGVLKLPDSMVLARRFAPSIPSLSLKDMNVSSCLISISGV</sequence>